<protein>
    <recommendedName>
        <fullName evidence="4">Zn-ribbon containing protein (DUF2072)</fullName>
    </recommendedName>
</protein>
<dbReference type="AlphaFoldDB" id="L9X053"/>
<dbReference type="eggNOG" id="arCOG04417">
    <property type="taxonomic scope" value="Archaea"/>
</dbReference>
<dbReference type="RefSeq" id="WP_007259612.1">
    <property type="nucleotide sequence ID" value="NZ_AOHZ01000052.1"/>
</dbReference>
<keyword evidence="3" id="KW-1185">Reference proteome</keyword>
<feature type="compositionally biased region" description="Low complexity" evidence="1">
    <location>
        <begin position="41"/>
        <end position="52"/>
    </location>
</feature>
<dbReference type="Proteomes" id="UP000011602">
    <property type="component" value="Unassembled WGS sequence"/>
</dbReference>
<feature type="compositionally biased region" description="Basic and acidic residues" evidence="1">
    <location>
        <begin position="105"/>
        <end position="133"/>
    </location>
</feature>
<accession>L9X053</accession>
<dbReference type="EMBL" id="AOHZ01000052">
    <property type="protein sequence ID" value="ELY55002.1"/>
    <property type="molecule type" value="Genomic_DNA"/>
</dbReference>
<proteinExistence type="predicted"/>
<feature type="region of interest" description="Disordered" evidence="1">
    <location>
        <begin position="25"/>
        <end position="314"/>
    </location>
</feature>
<evidence type="ECO:0000313" key="2">
    <source>
        <dbReference type="EMBL" id="ELY55002.1"/>
    </source>
</evidence>
<sequence>MPHECTTCGRTFPDGSKEMLSGCPDCGGNKFQFAPAGRASGGSAQTSQASTATERDGADASASAASNADEESETTGTVGRAAETVRGWVSSSSDSTGNEGTETTDDSRSWPTDARDRAGEAETAQHADGDAATRQRSSGRATTDAAGQSPADSTDQSSVDASGGRSDGDRHSGGETSEFAAWPDTAKRPEDRSTAQTGAGTDADHAASTARSQSTDPVEPDRSPSGTGTETELKTEAGTEPESHPSGTESIMADSEDSAQADARSAVVQSDDLPAEAPADDVAATPNADDDVPPSDRGRVVSEPSGEQPSIEELREELNEQFESIRIVSPGQYELNLMELYNREEYIISLQEDGRYVIDVPDTWRSDEEEP</sequence>
<comment type="caution">
    <text evidence="2">The sequence shown here is derived from an EMBL/GenBank/DDBJ whole genome shotgun (WGS) entry which is preliminary data.</text>
</comment>
<organism evidence="2 3">
    <name type="scientific">Natronolimnohabitans innermongolicus JCM 12255</name>
    <dbReference type="NCBI Taxonomy" id="1227499"/>
    <lineage>
        <taxon>Archaea</taxon>
        <taxon>Methanobacteriati</taxon>
        <taxon>Methanobacteriota</taxon>
        <taxon>Stenosarchaea group</taxon>
        <taxon>Halobacteria</taxon>
        <taxon>Halobacteriales</taxon>
        <taxon>Natrialbaceae</taxon>
        <taxon>Natronolimnohabitans</taxon>
    </lineage>
</organism>
<feature type="compositionally biased region" description="Polar residues" evidence="1">
    <location>
        <begin position="89"/>
        <end position="101"/>
    </location>
</feature>
<dbReference type="PATRIC" id="fig|1227499.3.peg.2382"/>
<gene>
    <name evidence="2" type="ORF">C493_11662</name>
</gene>
<evidence type="ECO:0008006" key="4">
    <source>
        <dbReference type="Google" id="ProtNLM"/>
    </source>
</evidence>
<dbReference type="Pfam" id="PF09845">
    <property type="entry name" value="OapC"/>
    <property type="match status" value="2"/>
</dbReference>
<reference evidence="2 3" key="1">
    <citation type="journal article" date="2014" name="PLoS Genet.">
        <title>Phylogenetically driven sequencing of extremely halophilic archaea reveals strategies for static and dynamic osmo-response.</title>
        <authorList>
            <person name="Becker E.A."/>
            <person name="Seitzer P.M."/>
            <person name="Tritt A."/>
            <person name="Larsen D."/>
            <person name="Krusor M."/>
            <person name="Yao A.I."/>
            <person name="Wu D."/>
            <person name="Madern D."/>
            <person name="Eisen J.A."/>
            <person name="Darling A.E."/>
            <person name="Facciotti M.T."/>
        </authorList>
    </citation>
    <scope>NUCLEOTIDE SEQUENCE [LARGE SCALE GENOMIC DNA]</scope>
    <source>
        <strain evidence="2 3">JCM 12255</strain>
    </source>
</reference>
<name>L9X053_9EURY</name>
<dbReference type="STRING" id="1227499.C493_11662"/>
<dbReference type="InterPro" id="IPR018645">
    <property type="entry name" value="OapC-like"/>
</dbReference>
<feature type="compositionally biased region" description="Basic and acidic residues" evidence="1">
    <location>
        <begin position="231"/>
        <end position="243"/>
    </location>
</feature>
<evidence type="ECO:0000256" key="1">
    <source>
        <dbReference type="SAM" id="MobiDB-lite"/>
    </source>
</evidence>
<evidence type="ECO:0000313" key="3">
    <source>
        <dbReference type="Proteomes" id="UP000011602"/>
    </source>
</evidence>
<dbReference type="OrthoDB" id="78050at2157"/>